<evidence type="ECO:0000313" key="1">
    <source>
        <dbReference type="EMBL" id="KIO75421.1"/>
    </source>
</evidence>
<keyword evidence="2" id="KW-1185">Reference proteome</keyword>
<name>A0A0D0GLZ3_9SPHI</name>
<dbReference type="RefSeq" id="WP_041885104.1">
    <property type="nucleotide sequence ID" value="NZ_CP157278.1"/>
</dbReference>
<accession>A0A0D0GLZ3</accession>
<dbReference type="OrthoDB" id="770298at2"/>
<dbReference type="EMBL" id="JXRA01000102">
    <property type="protein sequence ID" value="KIO75421.1"/>
    <property type="molecule type" value="Genomic_DNA"/>
</dbReference>
<organism evidence="1 2">
    <name type="scientific">Pedobacter lusitanus</name>
    <dbReference type="NCBI Taxonomy" id="1503925"/>
    <lineage>
        <taxon>Bacteria</taxon>
        <taxon>Pseudomonadati</taxon>
        <taxon>Bacteroidota</taxon>
        <taxon>Sphingobacteriia</taxon>
        <taxon>Sphingobacteriales</taxon>
        <taxon>Sphingobacteriaceae</taxon>
        <taxon>Pedobacter</taxon>
    </lineage>
</organism>
<dbReference type="Proteomes" id="UP000032049">
    <property type="component" value="Unassembled WGS sequence"/>
</dbReference>
<comment type="caution">
    <text evidence="1">The sequence shown here is derived from an EMBL/GenBank/DDBJ whole genome shotgun (WGS) entry which is preliminary data.</text>
</comment>
<evidence type="ECO:0000313" key="2">
    <source>
        <dbReference type="Proteomes" id="UP000032049"/>
    </source>
</evidence>
<protein>
    <submittedName>
        <fullName evidence="1">Uncharacterized protein</fullName>
    </submittedName>
</protein>
<gene>
    <name evidence="1" type="ORF">TH53_20835</name>
</gene>
<dbReference type="AlphaFoldDB" id="A0A0D0GLZ3"/>
<sequence length="147" mass="17794">MARPDRRPSEMMLNYQYAKNSPVREVDKPYFQYQYSEVTELLKQKIMNFIMLNSKLRENISSRHRFIEVTPQAVIFNLIEFSTVYRKRFIDDDFENYCEMFIELIKPVMISFLKEVQFYGFGFHYHFRLPGKSFDKIKTEMIGHTEG</sequence>
<proteinExistence type="predicted"/>
<reference evidence="1 2" key="1">
    <citation type="submission" date="2015-01" db="EMBL/GenBank/DDBJ databases">
        <title>Draft genome sequence of Pedobacter sp. NL19 isolated from sludge of an effluent treatment pond in an abandoned uranium mine.</title>
        <authorList>
            <person name="Santos T."/>
            <person name="Caetano T."/>
            <person name="Covas C."/>
            <person name="Cruz A."/>
            <person name="Mendo S."/>
        </authorList>
    </citation>
    <scope>NUCLEOTIDE SEQUENCE [LARGE SCALE GENOMIC DNA]</scope>
    <source>
        <strain evidence="1 2">NL19</strain>
    </source>
</reference>